<dbReference type="Proteomes" id="UP000299102">
    <property type="component" value="Unassembled WGS sequence"/>
</dbReference>
<protein>
    <submittedName>
        <fullName evidence="2">Uncharacterized protein</fullName>
    </submittedName>
</protein>
<organism evidence="2 3">
    <name type="scientific">Eumeta variegata</name>
    <name type="common">Bagworm moth</name>
    <name type="synonym">Eumeta japonica</name>
    <dbReference type="NCBI Taxonomy" id="151549"/>
    <lineage>
        <taxon>Eukaryota</taxon>
        <taxon>Metazoa</taxon>
        <taxon>Ecdysozoa</taxon>
        <taxon>Arthropoda</taxon>
        <taxon>Hexapoda</taxon>
        <taxon>Insecta</taxon>
        <taxon>Pterygota</taxon>
        <taxon>Neoptera</taxon>
        <taxon>Endopterygota</taxon>
        <taxon>Lepidoptera</taxon>
        <taxon>Glossata</taxon>
        <taxon>Ditrysia</taxon>
        <taxon>Tineoidea</taxon>
        <taxon>Psychidae</taxon>
        <taxon>Oiketicinae</taxon>
        <taxon>Eumeta</taxon>
    </lineage>
</organism>
<evidence type="ECO:0000313" key="3">
    <source>
        <dbReference type="Proteomes" id="UP000299102"/>
    </source>
</evidence>
<name>A0A4C1VZ66_EUMVA</name>
<dbReference type="EMBL" id="BGZK01000443">
    <property type="protein sequence ID" value="GBP43880.1"/>
    <property type="molecule type" value="Genomic_DNA"/>
</dbReference>
<sequence>MPRAARRARRHARGVGPPRGLRKTRLGRDRSGGRRAAGGGRRAARAHARLTVSGSAPAALRDVSANDPTRMGTSSKYASVTRDVRTPAETLCIT</sequence>
<reference evidence="2 3" key="1">
    <citation type="journal article" date="2019" name="Commun. Biol.">
        <title>The bagworm genome reveals a unique fibroin gene that provides high tensile strength.</title>
        <authorList>
            <person name="Kono N."/>
            <person name="Nakamura H."/>
            <person name="Ohtoshi R."/>
            <person name="Tomita M."/>
            <person name="Numata K."/>
            <person name="Arakawa K."/>
        </authorList>
    </citation>
    <scope>NUCLEOTIDE SEQUENCE [LARGE SCALE GENOMIC DNA]</scope>
</reference>
<evidence type="ECO:0000256" key="1">
    <source>
        <dbReference type="SAM" id="MobiDB-lite"/>
    </source>
</evidence>
<feature type="compositionally biased region" description="Basic residues" evidence="1">
    <location>
        <begin position="1"/>
        <end position="13"/>
    </location>
</feature>
<evidence type="ECO:0000313" key="2">
    <source>
        <dbReference type="EMBL" id="GBP43880.1"/>
    </source>
</evidence>
<proteinExistence type="predicted"/>
<accession>A0A4C1VZ66</accession>
<keyword evidence="3" id="KW-1185">Reference proteome</keyword>
<feature type="region of interest" description="Disordered" evidence="1">
    <location>
        <begin position="1"/>
        <end position="80"/>
    </location>
</feature>
<gene>
    <name evidence="2" type="ORF">EVAR_82313_1</name>
</gene>
<dbReference type="AlphaFoldDB" id="A0A4C1VZ66"/>
<comment type="caution">
    <text evidence="2">The sequence shown here is derived from an EMBL/GenBank/DDBJ whole genome shotgun (WGS) entry which is preliminary data.</text>
</comment>